<feature type="transmembrane region" description="Helical" evidence="1">
    <location>
        <begin position="20"/>
        <end position="43"/>
    </location>
</feature>
<dbReference type="NCBIfam" id="NF011307">
    <property type="entry name" value="PRK14716.1-5"/>
    <property type="match status" value="1"/>
</dbReference>
<gene>
    <name evidence="2" type="ORF">AQZ52_07760</name>
</gene>
<dbReference type="AlphaFoldDB" id="A0A117UYA7"/>
<feature type="transmembrane region" description="Helical" evidence="1">
    <location>
        <begin position="341"/>
        <end position="363"/>
    </location>
</feature>
<evidence type="ECO:0000313" key="2">
    <source>
        <dbReference type="EMBL" id="KUR73071.1"/>
    </source>
</evidence>
<dbReference type="EMBL" id="LLZS01000003">
    <property type="protein sequence ID" value="KUR73071.1"/>
    <property type="molecule type" value="Genomic_DNA"/>
</dbReference>
<name>A0A117UYA7_9SPHN</name>
<feature type="transmembrane region" description="Helical" evidence="1">
    <location>
        <begin position="375"/>
        <end position="394"/>
    </location>
</feature>
<proteinExistence type="predicted"/>
<sequence length="459" mass="50327">MTPFHTALEWLGRAEHELLLFAAIWFAVGSLDELGIDLLWLWLRLTGRVRTGVAPADSDAPLRGVAAVLVPAWQEAAVVGAMLTHTLKAWPQSDLRIYAGCYRNDTATLTAMLAAAHDPRLRIVVHDCAGPTTKADCLNRLYAALIEDETRGGFRARSVILHDAEDMVHPAALALLDRGLDEADFVQLPVRPEPQAGSRWIAGHYCDEFAESHGKAMVVRDWLRVGLPSAGVGCAFSRASLEAIAAQRGAAAPFAAECLTEDYECGLLVGQIGGSARFVRMRDAQGRLVATREFFPAGLGSSVRQKTRWMHGIAFQGWDRLGWDARPLELWMRLRDRRAPLTAIVLASAYLLLIISPLLFIASELGAYHPQPIDPLLRLLLVINFAALGWRCLLRAAFTAHEYSLSEGIMAVLRMPLANVIAIMAGRRALSAYLASLHSGRVNWDHTVHLSHPALVAVR</sequence>
<evidence type="ECO:0000256" key="1">
    <source>
        <dbReference type="SAM" id="Phobius"/>
    </source>
</evidence>
<dbReference type="STRING" id="1117702.AQZ52_07760"/>
<keyword evidence="3" id="KW-1185">Reference proteome</keyword>
<keyword evidence="1" id="KW-1133">Transmembrane helix</keyword>
<evidence type="ECO:0008006" key="4">
    <source>
        <dbReference type="Google" id="ProtNLM"/>
    </source>
</evidence>
<dbReference type="RefSeq" id="WP_067908114.1">
    <property type="nucleotide sequence ID" value="NZ_KQ954244.1"/>
</dbReference>
<accession>A0A117UYA7</accession>
<reference evidence="2 3" key="1">
    <citation type="submission" date="2015-10" db="EMBL/GenBank/DDBJ databases">
        <title>Draft genome sequence of Novosphingobium fuchskuhlense DSM 25065 isolated from a surface water sample of the southwest basin of Lake Grosse Fuchskuhle.</title>
        <authorList>
            <person name="Ruckert C."/>
            <person name="Winkler A."/>
            <person name="Glaeser J."/>
            <person name="Grossart H.-P."/>
            <person name="Kalinowski J."/>
            <person name="Glaeser S."/>
        </authorList>
    </citation>
    <scope>NUCLEOTIDE SEQUENCE [LARGE SCALE GENOMIC DNA]</scope>
    <source>
        <strain evidence="2 3">FNE08-7</strain>
    </source>
</reference>
<organism evidence="2 3">
    <name type="scientific">Novosphingobium fuchskuhlense</name>
    <dbReference type="NCBI Taxonomy" id="1117702"/>
    <lineage>
        <taxon>Bacteria</taxon>
        <taxon>Pseudomonadati</taxon>
        <taxon>Pseudomonadota</taxon>
        <taxon>Alphaproteobacteria</taxon>
        <taxon>Sphingomonadales</taxon>
        <taxon>Sphingomonadaceae</taxon>
        <taxon>Novosphingobium</taxon>
    </lineage>
</organism>
<protein>
    <recommendedName>
        <fullName evidence="4">Glycosyltransferase 2-like domain-containing protein</fullName>
    </recommendedName>
</protein>
<keyword evidence="1" id="KW-0472">Membrane</keyword>
<dbReference type="OrthoDB" id="5294733at2"/>
<keyword evidence="1" id="KW-0812">Transmembrane</keyword>
<evidence type="ECO:0000313" key="3">
    <source>
        <dbReference type="Proteomes" id="UP000058012"/>
    </source>
</evidence>
<dbReference type="Proteomes" id="UP000058012">
    <property type="component" value="Unassembled WGS sequence"/>
</dbReference>
<comment type="caution">
    <text evidence="2">The sequence shown here is derived from an EMBL/GenBank/DDBJ whole genome shotgun (WGS) entry which is preliminary data.</text>
</comment>
<dbReference type="Pfam" id="PF13641">
    <property type="entry name" value="Glyco_tranf_2_3"/>
    <property type="match status" value="1"/>
</dbReference>